<evidence type="ECO:0000313" key="1">
    <source>
        <dbReference type="EMBL" id="PAD73964.1"/>
    </source>
</evidence>
<dbReference type="Proteomes" id="UP000215596">
    <property type="component" value="Unassembled WGS sequence"/>
</dbReference>
<reference evidence="1 2" key="1">
    <citation type="submission" date="2017-07" db="EMBL/GenBank/DDBJ databases">
        <title>Isolation and whole genome analysis of endospore-forming bacteria from heroin.</title>
        <authorList>
            <person name="Kalinowski J."/>
            <person name="Ahrens B."/>
            <person name="Al-Dilaimi A."/>
            <person name="Winkler A."/>
            <person name="Wibberg D."/>
            <person name="Schleenbecker U."/>
            <person name="Ruckert C."/>
            <person name="Wolfel R."/>
            <person name="Grass G."/>
        </authorList>
    </citation>
    <scope>NUCLEOTIDE SEQUENCE [LARGE SCALE GENOMIC DNA]</scope>
    <source>
        <strain evidence="1 2">7537-G1</strain>
    </source>
</reference>
<dbReference type="EMBL" id="NPBY01000061">
    <property type="protein sequence ID" value="PAD73964.1"/>
    <property type="molecule type" value="Genomic_DNA"/>
</dbReference>
<dbReference type="AlphaFoldDB" id="A0A268ELH8"/>
<gene>
    <name evidence="1" type="ORF">CHH67_19215</name>
</gene>
<accession>A0A268ELH8</accession>
<comment type="caution">
    <text evidence="1">The sequence shown here is derived from an EMBL/GenBank/DDBJ whole genome shotgun (WGS) entry which is preliminary data.</text>
</comment>
<evidence type="ECO:0000313" key="2">
    <source>
        <dbReference type="Proteomes" id="UP000215596"/>
    </source>
</evidence>
<organism evidence="1 2">
    <name type="scientific">Paenibacillus campinasensis</name>
    <dbReference type="NCBI Taxonomy" id="66347"/>
    <lineage>
        <taxon>Bacteria</taxon>
        <taxon>Bacillati</taxon>
        <taxon>Bacillota</taxon>
        <taxon>Bacilli</taxon>
        <taxon>Bacillales</taxon>
        <taxon>Paenibacillaceae</taxon>
        <taxon>Paenibacillus</taxon>
    </lineage>
</organism>
<proteinExistence type="predicted"/>
<name>A0A268ELH8_9BACL</name>
<protein>
    <submittedName>
        <fullName evidence="1">Uncharacterized protein</fullName>
    </submittedName>
</protein>
<sequence length="81" mass="9036">MKGQLNQAPSHSIIVGDEIMGKSFNIKFVKVGDDDQSAEIIRKITKSEIKKVLDNHGAVSYNLDDVLSKYITGEMRNDQRG</sequence>